<dbReference type="InterPro" id="IPR002893">
    <property type="entry name" value="Znf_MYND"/>
</dbReference>
<sequence length="353" mass="40409">MTSKKRARNRNKKAAAGQVADIERRPPMAMATASANRPQQPQLQAEIEPHEADSLQKKQELQSVDCFPLRKDETETKEDTDICVHGLNLQYTNESLKKFLKDLCDDVVSADFDHVQSVLIGHIPQSVLSLQEPYTALMAERCKRLSFLAEQEEISEEVVLDGSGLMFTLLVKFPEIFEEAGHLKWIISHFVSEGTKCLLRGEVQTARGNAYFANFFEQTLAVMTEGKMINTPKLTKLWYSDEHTLCSYFRNRIPCNCLQKIYKEVKSVTKTDMCWNIECTQPNRYEVDSRSMMFCSHCRQACYCSSECQEMDWPTRHKINCGLCSDMKDAFESQSMDALVNNPLWTRTVAPLL</sequence>
<dbReference type="Pfam" id="PF01753">
    <property type="entry name" value="zf-MYND"/>
    <property type="match status" value="1"/>
</dbReference>
<name>A0A7S2KJW8_9STRA</name>
<feature type="domain" description="MYND-type" evidence="6">
    <location>
        <begin position="279"/>
        <end position="321"/>
    </location>
</feature>
<evidence type="ECO:0000256" key="5">
    <source>
        <dbReference type="SAM" id="MobiDB-lite"/>
    </source>
</evidence>
<evidence type="ECO:0000313" key="7">
    <source>
        <dbReference type="EMBL" id="CAD9578154.1"/>
    </source>
</evidence>
<evidence type="ECO:0000259" key="6">
    <source>
        <dbReference type="PROSITE" id="PS50865"/>
    </source>
</evidence>
<evidence type="ECO:0000256" key="4">
    <source>
        <dbReference type="PROSITE-ProRule" id="PRU00134"/>
    </source>
</evidence>
<keyword evidence="1" id="KW-0479">Metal-binding</keyword>
<dbReference type="PROSITE" id="PS50865">
    <property type="entry name" value="ZF_MYND_2"/>
    <property type="match status" value="1"/>
</dbReference>
<dbReference type="GO" id="GO:0008270">
    <property type="term" value="F:zinc ion binding"/>
    <property type="evidence" value="ECO:0007669"/>
    <property type="project" value="UniProtKB-KW"/>
</dbReference>
<dbReference type="Gene3D" id="6.10.140.2220">
    <property type="match status" value="1"/>
</dbReference>
<dbReference type="EMBL" id="HBGZ01004022">
    <property type="protein sequence ID" value="CAD9578154.1"/>
    <property type="molecule type" value="Transcribed_RNA"/>
</dbReference>
<feature type="region of interest" description="Disordered" evidence="5">
    <location>
        <begin position="1"/>
        <end position="50"/>
    </location>
</feature>
<organism evidence="7">
    <name type="scientific">Skeletonema marinoi</name>
    <dbReference type="NCBI Taxonomy" id="267567"/>
    <lineage>
        <taxon>Eukaryota</taxon>
        <taxon>Sar</taxon>
        <taxon>Stramenopiles</taxon>
        <taxon>Ochrophyta</taxon>
        <taxon>Bacillariophyta</taxon>
        <taxon>Coscinodiscophyceae</taxon>
        <taxon>Thalassiosirophycidae</taxon>
        <taxon>Thalassiosirales</taxon>
        <taxon>Skeletonemataceae</taxon>
        <taxon>Skeletonema</taxon>
        <taxon>Skeletonema marinoi-dohrnii complex</taxon>
    </lineage>
</organism>
<evidence type="ECO:0000256" key="1">
    <source>
        <dbReference type="ARBA" id="ARBA00022723"/>
    </source>
</evidence>
<evidence type="ECO:0000256" key="2">
    <source>
        <dbReference type="ARBA" id="ARBA00022771"/>
    </source>
</evidence>
<protein>
    <recommendedName>
        <fullName evidence="6">MYND-type domain-containing protein</fullName>
    </recommendedName>
</protein>
<proteinExistence type="predicted"/>
<feature type="compositionally biased region" description="Polar residues" evidence="5">
    <location>
        <begin position="33"/>
        <end position="43"/>
    </location>
</feature>
<reference evidence="7" key="1">
    <citation type="submission" date="2021-01" db="EMBL/GenBank/DDBJ databases">
        <authorList>
            <person name="Corre E."/>
            <person name="Pelletier E."/>
            <person name="Niang G."/>
            <person name="Scheremetjew M."/>
            <person name="Finn R."/>
            <person name="Kale V."/>
            <person name="Holt S."/>
            <person name="Cochrane G."/>
            <person name="Meng A."/>
            <person name="Brown T."/>
            <person name="Cohen L."/>
        </authorList>
    </citation>
    <scope>NUCLEOTIDE SEQUENCE</scope>
    <source>
        <strain evidence="7">SM1012Den-03</strain>
    </source>
</reference>
<dbReference type="AlphaFoldDB" id="A0A7S2KJW8"/>
<dbReference type="SUPFAM" id="SSF144232">
    <property type="entry name" value="HIT/MYND zinc finger-like"/>
    <property type="match status" value="1"/>
</dbReference>
<evidence type="ECO:0000256" key="3">
    <source>
        <dbReference type="ARBA" id="ARBA00022833"/>
    </source>
</evidence>
<accession>A0A7S2KJW8</accession>
<keyword evidence="2 4" id="KW-0863">Zinc-finger</keyword>
<gene>
    <name evidence="7" type="ORF">SMAR0320_LOCUS2741</name>
</gene>
<feature type="compositionally biased region" description="Basic residues" evidence="5">
    <location>
        <begin position="1"/>
        <end position="13"/>
    </location>
</feature>
<keyword evidence="3" id="KW-0862">Zinc</keyword>